<dbReference type="InterPro" id="IPR006142">
    <property type="entry name" value="INTEIN"/>
</dbReference>
<sequence length="249" mass="27645">MQEAARLRAAGLTDAQVALRLGICVNTIRRWRRRIRREGLTSAPGRAGSAPRPRCESGTLDRAAYAHLLGWYLGDGHIALARGTSRLLSIYNDDRYPALNDEVEASIKAVQPGTSVWRRRLKGCSAISASWHHWPCLLPQHGEGHKHDRPVVLEPWQQNIVDEHPGRLLRGLFHSDGCRVQNWAIGANGQRYEGYPRYLFSNAPADIISICCAALDRLGVAHTHPRRDVVSVARKASVAILDEHVGPKS</sequence>
<comment type="caution">
    <text evidence="1">The sequence shown here is derived from an EMBL/GenBank/DDBJ whole genome shotgun (WGS) entry which is preliminary data.</text>
</comment>
<proteinExistence type="predicted"/>
<dbReference type="SUPFAM" id="SSF46689">
    <property type="entry name" value="Homeodomain-like"/>
    <property type="match status" value="1"/>
</dbReference>
<dbReference type="EMBL" id="VKAC01000002">
    <property type="protein sequence ID" value="TXR57676.1"/>
    <property type="molecule type" value="Genomic_DNA"/>
</dbReference>
<protein>
    <submittedName>
        <fullName evidence="1">Transcriptional regulator</fullName>
    </submittedName>
</protein>
<gene>
    <name evidence="1" type="ORF">FMM08_04460</name>
</gene>
<accession>A0A5C8ZL25</accession>
<dbReference type="Gene3D" id="1.10.10.10">
    <property type="entry name" value="Winged helix-like DNA-binding domain superfamily/Winged helix DNA-binding domain"/>
    <property type="match status" value="1"/>
</dbReference>
<dbReference type="Pfam" id="PF13384">
    <property type="entry name" value="HTH_23"/>
    <property type="match status" value="1"/>
</dbReference>
<dbReference type="InterPro" id="IPR009057">
    <property type="entry name" value="Homeodomain-like_sf"/>
</dbReference>
<dbReference type="OrthoDB" id="3366805at2"/>
<dbReference type="AlphaFoldDB" id="A0A5C8ZL25"/>
<dbReference type="PRINTS" id="PR00379">
    <property type="entry name" value="INTEIN"/>
</dbReference>
<evidence type="ECO:0000313" key="1">
    <source>
        <dbReference type="EMBL" id="TXR57676.1"/>
    </source>
</evidence>
<dbReference type="Proteomes" id="UP000321234">
    <property type="component" value="Unassembled WGS sequence"/>
</dbReference>
<reference evidence="1 2" key="1">
    <citation type="submission" date="2019-07" db="EMBL/GenBank/DDBJ databases">
        <title>Quadrisphaera sp. strain DD2A genome sequencing and assembly.</title>
        <authorList>
            <person name="Kim I."/>
        </authorList>
    </citation>
    <scope>NUCLEOTIDE SEQUENCE [LARGE SCALE GENOMIC DNA]</scope>
    <source>
        <strain evidence="1 2">DD2A</strain>
    </source>
</reference>
<name>A0A5C8ZL25_9ACTN</name>
<keyword evidence="2" id="KW-1185">Reference proteome</keyword>
<dbReference type="Gene3D" id="3.10.28.10">
    <property type="entry name" value="Homing endonucleases"/>
    <property type="match status" value="1"/>
</dbReference>
<dbReference type="InterPro" id="IPR027434">
    <property type="entry name" value="Homing_endonucl"/>
</dbReference>
<dbReference type="GO" id="GO:0016539">
    <property type="term" value="P:intein-mediated protein splicing"/>
    <property type="evidence" value="ECO:0007669"/>
    <property type="project" value="InterPro"/>
</dbReference>
<dbReference type="InterPro" id="IPR036388">
    <property type="entry name" value="WH-like_DNA-bd_sf"/>
</dbReference>
<evidence type="ECO:0000313" key="2">
    <source>
        <dbReference type="Proteomes" id="UP000321234"/>
    </source>
</evidence>
<organism evidence="1 2">
    <name type="scientific">Quadrisphaera setariae</name>
    <dbReference type="NCBI Taxonomy" id="2593304"/>
    <lineage>
        <taxon>Bacteria</taxon>
        <taxon>Bacillati</taxon>
        <taxon>Actinomycetota</taxon>
        <taxon>Actinomycetes</taxon>
        <taxon>Kineosporiales</taxon>
        <taxon>Kineosporiaceae</taxon>
        <taxon>Quadrisphaera</taxon>
    </lineage>
</organism>